<dbReference type="InterPro" id="IPR018089">
    <property type="entry name" value="OMPdecase_AS"/>
</dbReference>
<gene>
    <name evidence="9" type="ORF">AUMI_15350</name>
</gene>
<evidence type="ECO:0000256" key="4">
    <source>
        <dbReference type="ARBA" id="ARBA00022975"/>
    </source>
</evidence>
<keyword evidence="5" id="KW-0456">Lyase</keyword>
<dbReference type="InterPro" id="IPR001754">
    <property type="entry name" value="OMPdeCOase_dom"/>
</dbReference>
<dbReference type="EC" id="4.1.1.23" evidence="7"/>
<evidence type="ECO:0000256" key="3">
    <source>
        <dbReference type="ARBA" id="ARBA00022793"/>
    </source>
</evidence>
<dbReference type="Gene3D" id="3.20.20.70">
    <property type="entry name" value="Aldolase class I"/>
    <property type="match status" value="1"/>
</dbReference>
<evidence type="ECO:0000256" key="1">
    <source>
        <dbReference type="ARBA" id="ARBA00004861"/>
    </source>
</evidence>
<keyword evidence="3" id="KW-0210">Decarboxylase</keyword>
<dbReference type="CDD" id="cd04725">
    <property type="entry name" value="OMP_decarboxylase_like"/>
    <property type="match status" value="1"/>
</dbReference>
<organism evidence="9 10">
    <name type="scientific">Aurantimicrobium minutum</name>
    <dbReference type="NCBI Taxonomy" id="708131"/>
    <lineage>
        <taxon>Bacteria</taxon>
        <taxon>Bacillati</taxon>
        <taxon>Actinomycetota</taxon>
        <taxon>Actinomycetes</taxon>
        <taxon>Micrococcales</taxon>
        <taxon>Microbacteriaceae</taxon>
        <taxon>Aurantimicrobium</taxon>
    </lineage>
</organism>
<comment type="pathway">
    <text evidence="1">Pyrimidine metabolism; UMP biosynthesis via de novo pathway; UMP from orotate: step 2/2.</text>
</comment>
<dbReference type="KEGG" id="amin:AUMI_15350"/>
<dbReference type="GeneID" id="80451725"/>
<dbReference type="PROSITE" id="PS00156">
    <property type="entry name" value="OMPDECASE"/>
    <property type="match status" value="1"/>
</dbReference>
<comment type="catalytic activity">
    <reaction evidence="6">
        <text>orotidine 5'-phosphate + H(+) = UMP + CO2</text>
        <dbReference type="Rhea" id="RHEA:11596"/>
        <dbReference type="ChEBI" id="CHEBI:15378"/>
        <dbReference type="ChEBI" id="CHEBI:16526"/>
        <dbReference type="ChEBI" id="CHEBI:57538"/>
        <dbReference type="ChEBI" id="CHEBI:57865"/>
        <dbReference type="EC" id="4.1.1.23"/>
    </reaction>
</comment>
<evidence type="ECO:0000313" key="10">
    <source>
        <dbReference type="Proteomes" id="UP000243847"/>
    </source>
</evidence>
<dbReference type="PANTHER" id="PTHR43375">
    <property type="entry name" value="OROTIDINE 5'-PHOSPHATE DECARBOXYLASE"/>
    <property type="match status" value="1"/>
</dbReference>
<dbReference type="Proteomes" id="UP000243847">
    <property type="component" value="Chromosome sequence1"/>
</dbReference>
<dbReference type="InterPro" id="IPR011995">
    <property type="entry name" value="OMPdecase_type-2"/>
</dbReference>
<evidence type="ECO:0000256" key="5">
    <source>
        <dbReference type="ARBA" id="ARBA00023239"/>
    </source>
</evidence>
<evidence type="ECO:0000256" key="7">
    <source>
        <dbReference type="NCBIfam" id="TIGR02127"/>
    </source>
</evidence>
<dbReference type="PANTHER" id="PTHR43375:SF1">
    <property type="entry name" value="OROTIDINE 5'-PHOSPHATE DECARBOXYLASE"/>
    <property type="match status" value="1"/>
</dbReference>
<dbReference type="EMBL" id="AP017457">
    <property type="protein sequence ID" value="BAU99077.1"/>
    <property type="molecule type" value="Genomic_DNA"/>
</dbReference>
<proteinExistence type="inferred from homology"/>
<evidence type="ECO:0000256" key="2">
    <source>
        <dbReference type="ARBA" id="ARBA00008847"/>
    </source>
</evidence>
<dbReference type="InterPro" id="IPR011060">
    <property type="entry name" value="RibuloseP-bd_barrel"/>
</dbReference>
<dbReference type="GO" id="GO:0044205">
    <property type="term" value="P:'de novo' UMP biosynthetic process"/>
    <property type="evidence" value="ECO:0007669"/>
    <property type="project" value="UniProtKB-UniPathway"/>
</dbReference>
<dbReference type="InterPro" id="IPR013785">
    <property type="entry name" value="Aldolase_TIM"/>
</dbReference>
<dbReference type="GO" id="GO:0006207">
    <property type="term" value="P:'de novo' pyrimidine nucleobase biosynthetic process"/>
    <property type="evidence" value="ECO:0007669"/>
    <property type="project" value="InterPro"/>
</dbReference>
<evidence type="ECO:0000313" key="9">
    <source>
        <dbReference type="EMBL" id="BAU99077.1"/>
    </source>
</evidence>
<accession>A0A173LW46</accession>
<dbReference type="SUPFAM" id="SSF51366">
    <property type="entry name" value="Ribulose-phoshate binding barrel"/>
    <property type="match status" value="1"/>
</dbReference>
<evidence type="ECO:0000256" key="6">
    <source>
        <dbReference type="ARBA" id="ARBA00049157"/>
    </source>
</evidence>
<dbReference type="AlphaFoldDB" id="A0A173LW46"/>
<protein>
    <recommendedName>
        <fullName evidence="7">Orotidine-5'-phosphate decarboxylase</fullName>
        <ecNumber evidence="7">4.1.1.23</ecNumber>
    </recommendedName>
</protein>
<name>A0A173LW46_9MICO</name>
<dbReference type="Pfam" id="PF00215">
    <property type="entry name" value="OMPdecase"/>
    <property type="match status" value="1"/>
</dbReference>
<dbReference type="NCBIfam" id="TIGR02127">
    <property type="entry name" value="pyrF_sub2"/>
    <property type="match status" value="1"/>
</dbReference>
<dbReference type="OrthoDB" id="9808470at2"/>
<dbReference type="UniPathway" id="UPA00070">
    <property type="reaction ID" value="UER00120"/>
</dbReference>
<sequence length="283" mass="30144">MSEVGFGDRLQAAFQQFGHLCVGIDPHPFLLKEWEFDDTSVSLREFSLRVIDACVGQVGIIKPQVAFYERHGAKGLEALEYIIRRARDAGLLVISDCKRGDIGSTMEAYAQAWLTPGWNLESDAITVSPYLGSGALSQTVEYALSHNKGVFILSATSNPEAALLQTAQVTQGIHQGKTVAAAMLSDVARWATESTPLNSVGAVLGATLDLPSLGIQPDDFPALPVLAPGFGFQGARVEDAQRLFGNLSTNLIVSETRSVLSAGREGVIESVTRRAGEVASALA</sequence>
<keyword evidence="4" id="KW-0665">Pyrimidine biosynthesis</keyword>
<dbReference type="RefSeq" id="WP_096381062.1">
    <property type="nucleotide sequence ID" value="NZ_AP017457.1"/>
</dbReference>
<comment type="similarity">
    <text evidence="2">Belongs to the OMP decarboxylase family. Type 2 subfamily.</text>
</comment>
<dbReference type="SMART" id="SM00934">
    <property type="entry name" value="OMPdecase"/>
    <property type="match status" value="1"/>
</dbReference>
<evidence type="ECO:0000259" key="8">
    <source>
        <dbReference type="SMART" id="SM00934"/>
    </source>
</evidence>
<dbReference type="GO" id="GO:0004590">
    <property type="term" value="F:orotidine-5'-phosphate decarboxylase activity"/>
    <property type="evidence" value="ECO:0007669"/>
    <property type="project" value="UniProtKB-UniRule"/>
</dbReference>
<feature type="domain" description="Orotidine 5'-phosphate decarboxylase" evidence="8">
    <location>
        <begin position="19"/>
        <end position="271"/>
    </location>
</feature>
<reference evidence="9 10" key="1">
    <citation type="journal article" date="2016" name="Genome Announc.">
        <title>Complete Genome Sequence of Aurantimicrobium minutum Type Strain KNCT, a Planktonic Ultramicrobacterium Isolated from River Water.</title>
        <authorList>
            <person name="Nakai R."/>
            <person name="Fujisawa T."/>
            <person name="Nakamura Y."/>
            <person name="Nishide H."/>
            <person name="Uchiyama I."/>
            <person name="Baba T."/>
            <person name="Toyoda A."/>
            <person name="Fujiyama A."/>
            <person name="Naganuma T."/>
            <person name="Niki H."/>
        </authorList>
    </citation>
    <scope>NUCLEOTIDE SEQUENCE [LARGE SCALE GENOMIC DNA]</scope>
    <source>
        <strain evidence="9 10">KNC</strain>
    </source>
</reference>